<organism evidence="1 2">
    <name type="scientific">Nicotiana tabacum</name>
    <name type="common">Common tobacco</name>
    <dbReference type="NCBI Taxonomy" id="4097"/>
    <lineage>
        <taxon>Eukaryota</taxon>
        <taxon>Viridiplantae</taxon>
        <taxon>Streptophyta</taxon>
        <taxon>Embryophyta</taxon>
        <taxon>Tracheophyta</taxon>
        <taxon>Spermatophyta</taxon>
        <taxon>Magnoliopsida</taxon>
        <taxon>eudicotyledons</taxon>
        <taxon>Gunneridae</taxon>
        <taxon>Pentapetalae</taxon>
        <taxon>asterids</taxon>
        <taxon>lamiids</taxon>
        <taxon>Solanales</taxon>
        <taxon>Solanaceae</taxon>
        <taxon>Nicotianoideae</taxon>
        <taxon>Nicotianeae</taxon>
        <taxon>Nicotiana</taxon>
    </lineage>
</organism>
<reference evidence="1" key="1">
    <citation type="journal article" date="2014" name="Nat. Commun.">
        <title>The tobacco genome sequence and its comparison with those of tomato and potato.</title>
        <authorList>
            <person name="Sierro N."/>
            <person name="Battey J.N."/>
            <person name="Ouadi S."/>
            <person name="Bakaher N."/>
            <person name="Bovet L."/>
            <person name="Willig A."/>
            <person name="Goepfert S."/>
            <person name="Peitsch M.C."/>
            <person name="Ivanov N.V."/>
        </authorList>
    </citation>
    <scope>NUCLEOTIDE SEQUENCE [LARGE SCALE GENOMIC DNA]</scope>
</reference>
<reference evidence="2" key="2">
    <citation type="submission" date="2025-08" db="UniProtKB">
        <authorList>
            <consortium name="RefSeq"/>
        </authorList>
    </citation>
    <scope>IDENTIFICATION</scope>
    <source>
        <tissue evidence="2">Leaf</tissue>
    </source>
</reference>
<protein>
    <submittedName>
        <fullName evidence="2">Uncharacterized protein LOC142164700</fullName>
    </submittedName>
</protein>
<gene>
    <name evidence="2" type="primary">LOC142164700</name>
</gene>
<dbReference type="Proteomes" id="UP000790787">
    <property type="component" value="Chromosome 10"/>
</dbReference>
<evidence type="ECO:0000313" key="1">
    <source>
        <dbReference type="Proteomes" id="UP000790787"/>
    </source>
</evidence>
<proteinExistence type="predicted"/>
<accession>A0AC58S2H0</accession>
<sequence>MEKYVPQSRREELRRQFEWLRQGEMTVMQYEMRFFELSRHAIWLVMTDRERIRRFVNGLTYQLRILMTRERVTGVTFEEVVYIAREIESVHRQEREERDAKRPRGFGSYSGAPSRGQFQHGRGRLFRYAQPARLGYHGASSDHGSHSSHQVQSSLSALPAQSSSRAPSVQGSYMPVASASHSDSRDSLHSPSPAPGSCYECGEMGHMWRQCPPHLAGSSQQRGQSSISTPVTSSSPTQLARGGGQSTRGRPRGGGRLGGGQARFYALPSRPDAIASDAVITDSGAADLACEG</sequence>
<name>A0AC58S2H0_TOBAC</name>
<keyword evidence="1" id="KW-1185">Reference proteome</keyword>
<evidence type="ECO:0000313" key="2">
    <source>
        <dbReference type="RefSeq" id="XP_075079185.1"/>
    </source>
</evidence>
<dbReference type="RefSeq" id="XP_075079185.1">
    <property type="nucleotide sequence ID" value="XM_075223084.1"/>
</dbReference>